<keyword evidence="1" id="KW-0812">Transmembrane</keyword>
<proteinExistence type="predicted"/>
<reference evidence="2" key="3">
    <citation type="journal article" date="2017" name="Nature">
        <title>Genome sequence of the progenitor of the wheat D genome Aegilops tauschii.</title>
        <authorList>
            <person name="Luo M.C."/>
            <person name="Gu Y.Q."/>
            <person name="Puiu D."/>
            <person name="Wang H."/>
            <person name="Twardziok S.O."/>
            <person name="Deal K.R."/>
            <person name="Huo N."/>
            <person name="Zhu T."/>
            <person name="Wang L."/>
            <person name="Wang Y."/>
            <person name="McGuire P.E."/>
            <person name="Liu S."/>
            <person name="Long H."/>
            <person name="Ramasamy R.K."/>
            <person name="Rodriguez J.C."/>
            <person name="Van S.L."/>
            <person name="Yuan L."/>
            <person name="Wang Z."/>
            <person name="Xia Z."/>
            <person name="Xiao L."/>
            <person name="Anderson O.D."/>
            <person name="Ouyang S."/>
            <person name="Liang Y."/>
            <person name="Zimin A.V."/>
            <person name="Pertea G."/>
            <person name="Qi P."/>
            <person name="Bennetzen J.L."/>
            <person name="Dai X."/>
            <person name="Dawson M.W."/>
            <person name="Muller H.G."/>
            <person name="Kugler K."/>
            <person name="Rivarola-Duarte L."/>
            <person name="Spannagl M."/>
            <person name="Mayer K.F.X."/>
            <person name="Lu F.H."/>
            <person name="Bevan M.W."/>
            <person name="Leroy P."/>
            <person name="Li P."/>
            <person name="You F.M."/>
            <person name="Sun Q."/>
            <person name="Liu Z."/>
            <person name="Lyons E."/>
            <person name="Wicker T."/>
            <person name="Salzberg S.L."/>
            <person name="Devos K.M."/>
            <person name="Dvorak J."/>
        </authorList>
    </citation>
    <scope>NUCLEOTIDE SEQUENCE [LARGE SCALE GENOMIC DNA]</scope>
    <source>
        <strain evidence="2">cv. AL8/78</strain>
    </source>
</reference>
<dbReference type="AlphaFoldDB" id="A0A453FL60"/>
<reference evidence="2" key="5">
    <citation type="journal article" date="2021" name="G3 (Bethesda)">
        <title>Aegilops tauschii genome assembly Aet v5.0 features greater sequence contiguity and improved annotation.</title>
        <authorList>
            <person name="Wang L."/>
            <person name="Zhu T."/>
            <person name="Rodriguez J.C."/>
            <person name="Deal K.R."/>
            <person name="Dubcovsky J."/>
            <person name="McGuire P.E."/>
            <person name="Lux T."/>
            <person name="Spannagl M."/>
            <person name="Mayer K.F.X."/>
            <person name="Baldrich P."/>
            <person name="Meyers B.C."/>
            <person name="Huo N."/>
            <person name="Gu Y.Q."/>
            <person name="Zhou H."/>
            <person name="Devos K.M."/>
            <person name="Bennetzen J.L."/>
            <person name="Unver T."/>
            <person name="Budak H."/>
            <person name="Gulick P.J."/>
            <person name="Galiba G."/>
            <person name="Kalapos B."/>
            <person name="Nelson D.R."/>
            <person name="Li P."/>
            <person name="You F.M."/>
            <person name="Luo M.C."/>
            <person name="Dvorak J."/>
        </authorList>
    </citation>
    <scope>NUCLEOTIDE SEQUENCE [LARGE SCALE GENOMIC DNA]</scope>
    <source>
        <strain evidence="2">cv. AL8/78</strain>
    </source>
</reference>
<protein>
    <submittedName>
        <fullName evidence="2">Uncharacterized protein</fullName>
    </submittedName>
</protein>
<feature type="transmembrane region" description="Helical" evidence="1">
    <location>
        <begin position="20"/>
        <end position="45"/>
    </location>
</feature>
<dbReference type="Gramene" id="AET3Gv20711400.4">
    <property type="protein sequence ID" value="AET3Gv20711400.4"/>
    <property type="gene ID" value="AET3Gv20711400"/>
</dbReference>
<dbReference type="EnsemblPlants" id="AET3Gv20711400.4">
    <property type="protein sequence ID" value="AET3Gv20711400.4"/>
    <property type="gene ID" value="AET3Gv20711400"/>
</dbReference>
<evidence type="ECO:0000313" key="3">
    <source>
        <dbReference type="Proteomes" id="UP000015105"/>
    </source>
</evidence>
<keyword evidence="1" id="KW-1133">Transmembrane helix</keyword>
<sequence>FHCMSASTVWIFLAADPGYIFGRIYFTAGFCFIVVCDLLSFRALLGGDGWGMKYVAYFF</sequence>
<dbReference type="Proteomes" id="UP000015105">
    <property type="component" value="Chromosome 3D"/>
</dbReference>
<reference evidence="2" key="4">
    <citation type="submission" date="2019-03" db="UniProtKB">
        <authorList>
            <consortium name="EnsemblPlants"/>
        </authorList>
    </citation>
    <scope>IDENTIFICATION</scope>
</reference>
<reference evidence="3" key="1">
    <citation type="journal article" date="2014" name="Science">
        <title>Ancient hybridizations among the ancestral genomes of bread wheat.</title>
        <authorList>
            <consortium name="International Wheat Genome Sequencing Consortium,"/>
            <person name="Marcussen T."/>
            <person name="Sandve S.R."/>
            <person name="Heier L."/>
            <person name="Spannagl M."/>
            <person name="Pfeifer M."/>
            <person name="Jakobsen K.S."/>
            <person name="Wulff B.B."/>
            <person name="Steuernagel B."/>
            <person name="Mayer K.F."/>
            <person name="Olsen O.A."/>
        </authorList>
    </citation>
    <scope>NUCLEOTIDE SEQUENCE [LARGE SCALE GENOMIC DNA]</scope>
    <source>
        <strain evidence="3">cv. AL8/78</strain>
    </source>
</reference>
<name>A0A453FL60_AEGTS</name>
<keyword evidence="3" id="KW-1185">Reference proteome</keyword>
<evidence type="ECO:0000256" key="1">
    <source>
        <dbReference type="SAM" id="Phobius"/>
    </source>
</evidence>
<accession>A0A453FL60</accession>
<keyword evidence="1" id="KW-0472">Membrane</keyword>
<organism evidence="2 3">
    <name type="scientific">Aegilops tauschii subsp. strangulata</name>
    <name type="common">Goatgrass</name>
    <dbReference type="NCBI Taxonomy" id="200361"/>
    <lineage>
        <taxon>Eukaryota</taxon>
        <taxon>Viridiplantae</taxon>
        <taxon>Streptophyta</taxon>
        <taxon>Embryophyta</taxon>
        <taxon>Tracheophyta</taxon>
        <taxon>Spermatophyta</taxon>
        <taxon>Magnoliopsida</taxon>
        <taxon>Liliopsida</taxon>
        <taxon>Poales</taxon>
        <taxon>Poaceae</taxon>
        <taxon>BOP clade</taxon>
        <taxon>Pooideae</taxon>
        <taxon>Triticodae</taxon>
        <taxon>Triticeae</taxon>
        <taxon>Triticinae</taxon>
        <taxon>Aegilops</taxon>
    </lineage>
</organism>
<evidence type="ECO:0000313" key="2">
    <source>
        <dbReference type="EnsemblPlants" id="AET3Gv20711400.4"/>
    </source>
</evidence>
<reference evidence="3" key="2">
    <citation type="journal article" date="2017" name="Nat. Plants">
        <title>The Aegilops tauschii genome reveals multiple impacts of transposons.</title>
        <authorList>
            <person name="Zhao G."/>
            <person name="Zou C."/>
            <person name="Li K."/>
            <person name="Wang K."/>
            <person name="Li T."/>
            <person name="Gao L."/>
            <person name="Zhang X."/>
            <person name="Wang H."/>
            <person name="Yang Z."/>
            <person name="Liu X."/>
            <person name="Jiang W."/>
            <person name="Mao L."/>
            <person name="Kong X."/>
            <person name="Jiao Y."/>
            <person name="Jia J."/>
        </authorList>
    </citation>
    <scope>NUCLEOTIDE SEQUENCE [LARGE SCALE GENOMIC DNA]</scope>
    <source>
        <strain evidence="3">cv. AL8/78</strain>
    </source>
</reference>